<dbReference type="RefSeq" id="WP_106198029.1">
    <property type="nucleotide sequence ID" value="NZ_JAXEIU010000049.1"/>
</dbReference>
<keyword evidence="2" id="KW-1185">Reference proteome</keyword>
<evidence type="ECO:0000313" key="1">
    <source>
        <dbReference type="EMBL" id="PWL03495.1"/>
    </source>
</evidence>
<dbReference type="EMBL" id="QGHD01000005">
    <property type="protein sequence ID" value="PWL03495.1"/>
    <property type="molecule type" value="Genomic_DNA"/>
</dbReference>
<gene>
    <name evidence="1" type="ORF">B0H50_10537</name>
</gene>
<comment type="caution">
    <text evidence="1">The sequence shown here is derived from an EMBL/GenBank/DDBJ whole genome shotgun (WGS) entry which is preliminary data.</text>
</comment>
<dbReference type="Proteomes" id="UP000245523">
    <property type="component" value="Unassembled WGS sequence"/>
</dbReference>
<proteinExistence type="predicted"/>
<protein>
    <recommendedName>
        <fullName evidence="3">DUF4258 domain-containing protein</fullName>
    </recommendedName>
</protein>
<organism evidence="1 2">
    <name type="scientific">Hallerella porci</name>
    <dbReference type="NCBI Taxonomy" id="1945871"/>
    <lineage>
        <taxon>Bacteria</taxon>
        <taxon>Pseudomonadati</taxon>
        <taxon>Fibrobacterota</taxon>
        <taxon>Fibrobacteria</taxon>
        <taxon>Fibrobacterales</taxon>
        <taxon>Fibrobacteraceae</taxon>
        <taxon>Hallerella</taxon>
    </lineage>
</organism>
<accession>A0ABX5LSR6</accession>
<sequence>MSLRISNHAKEQLVKRGISEQEVLDVFSGKNKAKFSRPSDKDSDCVELFAVIRERLCKIVYSVTTETVATAYFLRGEKWKQI</sequence>
<evidence type="ECO:0008006" key="3">
    <source>
        <dbReference type="Google" id="ProtNLM"/>
    </source>
</evidence>
<evidence type="ECO:0000313" key="2">
    <source>
        <dbReference type="Proteomes" id="UP000245523"/>
    </source>
</evidence>
<name>A0ABX5LSR6_9BACT</name>
<reference evidence="1 2" key="1">
    <citation type="submission" date="2018-05" db="EMBL/GenBank/DDBJ databases">
        <title>Animal gut microbial communities from fecal samples from Wisconsin, USA.</title>
        <authorList>
            <person name="Neumann A."/>
        </authorList>
    </citation>
    <scope>NUCLEOTIDE SEQUENCE [LARGE SCALE GENOMIC DNA]</scope>
    <source>
        <strain evidence="1 2">UWS4</strain>
    </source>
</reference>